<keyword evidence="3" id="KW-1185">Reference proteome</keyword>
<feature type="compositionally biased region" description="Polar residues" evidence="1">
    <location>
        <begin position="1118"/>
        <end position="1145"/>
    </location>
</feature>
<feature type="compositionally biased region" description="Low complexity" evidence="1">
    <location>
        <begin position="881"/>
        <end position="916"/>
    </location>
</feature>
<dbReference type="Proteomes" id="UP000232323">
    <property type="component" value="Unassembled WGS sequence"/>
</dbReference>
<name>A0A250WVK0_9CHLO</name>
<feature type="region of interest" description="Disordered" evidence="1">
    <location>
        <begin position="946"/>
        <end position="975"/>
    </location>
</feature>
<feature type="region of interest" description="Disordered" evidence="1">
    <location>
        <begin position="723"/>
        <end position="797"/>
    </location>
</feature>
<feature type="region of interest" description="Disordered" evidence="1">
    <location>
        <begin position="243"/>
        <end position="271"/>
    </location>
</feature>
<protein>
    <submittedName>
        <fullName evidence="2">Uncharacterized protein</fullName>
    </submittedName>
</protein>
<feature type="region of interest" description="Disordered" evidence="1">
    <location>
        <begin position="1118"/>
        <end position="1153"/>
    </location>
</feature>
<feature type="compositionally biased region" description="Low complexity" evidence="1">
    <location>
        <begin position="638"/>
        <end position="652"/>
    </location>
</feature>
<sequence length="1537" mass="164484">MKTQTRLLPFSSSQVSTLPRQYWQHRFLLAPLISHPLLAIQRKDALGCIWVTQAMSRTPNGDHKLIAGDPSSFQGAVHQILESEEGDDTSELLNEASQSRPLLSRSTMESSVSETSYAAAPRSVEQAKFLKNVVGSSVSTDASDIEKSWLANQSRALHLTGQGAALAAFVVGIGFWVRWFMIKASERASKDSEDREGDKTSDDVVALGDRRDGGDILPAKRSAKKVDPIGDPFLPFKAFSGRSAPTVDSKATEQDQLASSGGSLIGPAKASPQRDPYWWKTLSKIHYINFGAQYGLLPCIPIERLALGLPPRPSLNGIASPMTCLVAFEDMADAEYVAATLRFNMEQEVRQKGAVVPTGTVKINENAVLSTTPMFLDDLAQLQGAKLAVIPGDQLSRSARLTDEALKLLLTSCIISGKTSIIEPDPDNASTTSPSNSVLQASPRMKMGSSLILEGKVRPSRKAQASLSTALQNLSGRQELGSLTAASTAGSQNKSLTGPRQVSLDNIKFEFSKFKQGTHANVDTTADSDPTIPADETQHLIKLSTDQINVSISNPTEAAGSANDVDTKSNLVEVTKLVDNKISGLENRNSLEDSSSSGGSIVESEFDSRDISSTTSSTLNVSSKSRTQLAQESSAAISSPVPEETAAAAAPESDTDQLLAEYRELLRQMNLEDAKARRFQAEEQEKRRKQRIPGATMSELSLQEQLEAELERAAPMEKLLGRFMDDKEKQTGSEMGDIVEGRDRSASTSAQGAQSGMRREQSLTNQSPEQKESAGKPVESSSDKASKAEIFEVKEDELEAGERDQLLSQWYSLFAPSSAQAPSSTAAGEPSIVSPSTSSANFAVGTSGNSRGGDLKISYTTATSKSDHPRAPPASPKPLRSSVGATASSPAAAAAAAAARRSSTSQPTTAQAVASAQKSRRVNKGITAAPLSSVLEQSKAETTGIISPKSAGFPATSSATSSTTTASSRISDQATISQEEEEAYVSAVMKNLEIVTQKVKAAEMKMARAAALAKSGDAAAAAAKRAAEAQLAPLREQLAQLKELQDSLIELSRQGSTTSTTSKSTREAGTASSSSSSISWSGEVLPTEIISEAPGSTSSDPYQVRSAETSVHLETLASDSAQAKSTSQRPGVVTPSSLPIPNSYSLPKPAALTPAPTATIKRTWGAWSSRNQRIRDADVALIKKSAAARQQEHQPEYHGQGGGSSGGSSSGGSSVSKVITAFSIEPMKPMKAPRLPDRNVNSLTSSPALDILQADQVVSEAQDIGSQVRSQEADLRVASGSASGTETLVSRTTTVSTNHRESRDGYGSSSDDTSWSARMQQQGVLKMTAQHREDDERVEIVSMKSGVKRRISKRERTPEERHATVKEAMRFAAAGMGGGVQGAGSEGTRSASTPWWRQRYQALWLPNLRYSDESMGFVQLDVSLNQDVKDMRVLAFEDRHDAIHCMAVLKQWPEYDWCDMSVNMLPTQTIEEDIRGAFHFQEQGSEKVSPPDGIVVFRKGKLPLKVGMSMEEFTQIVVYQAAAQFSLSKVGYGFDDF</sequence>
<feature type="region of interest" description="Disordered" evidence="1">
    <location>
        <begin position="1278"/>
        <end position="1314"/>
    </location>
</feature>
<feature type="region of interest" description="Disordered" evidence="1">
    <location>
        <begin position="1052"/>
        <end position="1079"/>
    </location>
</feature>
<dbReference type="EMBL" id="BEGY01000009">
    <property type="protein sequence ID" value="GAX74857.1"/>
    <property type="molecule type" value="Genomic_DNA"/>
</dbReference>
<feature type="compositionally biased region" description="Gly residues" evidence="1">
    <location>
        <begin position="1199"/>
        <end position="1210"/>
    </location>
</feature>
<feature type="region of interest" description="Disordered" evidence="1">
    <location>
        <begin position="421"/>
        <end position="444"/>
    </location>
</feature>
<accession>A0A250WVK0</accession>
<proteinExistence type="predicted"/>
<feature type="compositionally biased region" description="Low complexity" evidence="1">
    <location>
        <begin position="955"/>
        <end position="968"/>
    </location>
</feature>
<feature type="compositionally biased region" description="Low complexity" evidence="1">
    <location>
        <begin position="612"/>
        <end position="627"/>
    </location>
</feature>
<evidence type="ECO:0000313" key="3">
    <source>
        <dbReference type="Proteomes" id="UP000232323"/>
    </source>
</evidence>
<feature type="region of interest" description="Disordered" evidence="1">
    <location>
        <begin position="188"/>
        <end position="207"/>
    </location>
</feature>
<evidence type="ECO:0000256" key="1">
    <source>
        <dbReference type="SAM" id="MobiDB-lite"/>
    </source>
</evidence>
<feature type="compositionally biased region" description="Polar residues" evidence="1">
    <location>
        <begin position="428"/>
        <end position="440"/>
    </location>
</feature>
<feature type="region of interest" description="Disordered" evidence="1">
    <location>
        <begin position="587"/>
        <end position="655"/>
    </location>
</feature>
<evidence type="ECO:0000313" key="2">
    <source>
        <dbReference type="EMBL" id="GAX74857.1"/>
    </source>
</evidence>
<organism evidence="2 3">
    <name type="scientific">Chlamydomonas eustigma</name>
    <dbReference type="NCBI Taxonomy" id="1157962"/>
    <lineage>
        <taxon>Eukaryota</taxon>
        <taxon>Viridiplantae</taxon>
        <taxon>Chlorophyta</taxon>
        <taxon>core chlorophytes</taxon>
        <taxon>Chlorophyceae</taxon>
        <taxon>CS clade</taxon>
        <taxon>Chlamydomonadales</taxon>
        <taxon>Chlamydomonadaceae</taxon>
        <taxon>Chlamydomonas</taxon>
    </lineage>
</organism>
<feature type="compositionally biased region" description="Polar residues" evidence="1">
    <location>
        <begin position="628"/>
        <end position="637"/>
    </location>
</feature>
<feature type="region of interest" description="Disordered" evidence="1">
    <location>
        <begin position="1184"/>
        <end position="1214"/>
    </location>
</feature>
<feature type="compositionally biased region" description="Low complexity" evidence="1">
    <location>
        <begin position="817"/>
        <end position="827"/>
    </location>
</feature>
<gene>
    <name evidence="2" type="ORF">CEUSTIGMA_g2303.t1</name>
</gene>
<feature type="compositionally biased region" description="Polar residues" evidence="1">
    <location>
        <begin position="91"/>
        <end position="105"/>
    </location>
</feature>
<feature type="region of interest" description="Disordered" evidence="1">
    <location>
        <begin position="678"/>
        <end position="700"/>
    </location>
</feature>
<dbReference type="OrthoDB" id="552287at2759"/>
<feature type="compositionally biased region" description="Polar residues" evidence="1">
    <location>
        <begin position="833"/>
        <end position="849"/>
    </location>
</feature>
<comment type="caution">
    <text evidence="2">The sequence shown here is derived from an EMBL/GenBank/DDBJ whole genome shotgun (WGS) entry which is preliminary data.</text>
</comment>
<feature type="compositionally biased region" description="Polar residues" evidence="1">
    <location>
        <begin position="1280"/>
        <end position="1297"/>
    </location>
</feature>
<feature type="region of interest" description="Disordered" evidence="1">
    <location>
        <begin position="84"/>
        <end position="105"/>
    </location>
</feature>
<feature type="compositionally biased region" description="Basic and acidic residues" evidence="1">
    <location>
        <begin position="781"/>
        <end position="793"/>
    </location>
</feature>
<feature type="compositionally biased region" description="Low complexity" evidence="1">
    <location>
        <begin position="746"/>
        <end position="756"/>
    </location>
</feature>
<feature type="region of interest" description="Disordered" evidence="1">
    <location>
        <begin position="817"/>
        <end position="925"/>
    </location>
</feature>
<reference evidence="2 3" key="1">
    <citation type="submission" date="2017-08" db="EMBL/GenBank/DDBJ databases">
        <title>Acidophilic green algal genome provides insights into adaptation to an acidic environment.</title>
        <authorList>
            <person name="Hirooka S."/>
            <person name="Hirose Y."/>
            <person name="Kanesaki Y."/>
            <person name="Higuchi S."/>
            <person name="Fujiwara T."/>
            <person name="Onuma R."/>
            <person name="Era A."/>
            <person name="Ohbayashi R."/>
            <person name="Uzuka A."/>
            <person name="Nozaki H."/>
            <person name="Yoshikawa H."/>
            <person name="Miyagishima S.Y."/>
        </authorList>
    </citation>
    <scope>NUCLEOTIDE SEQUENCE [LARGE SCALE GENOMIC DNA]</scope>
    <source>
        <strain evidence="2 3">NIES-2499</strain>
    </source>
</reference>